<reference evidence="1 2" key="1">
    <citation type="journal article" date="2020" name="Cell">
        <title>Large-Scale Comparative Analyses of Tick Genomes Elucidate Their Genetic Diversity and Vector Capacities.</title>
        <authorList>
            <consortium name="Tick Genome and Microbiome Consortium (TIGMIC)"/>
            <person name="Jia N."/>
            <person name="Wang J."/>
            <person name="Shi W."/>
            <person name="Du L."/>
            <person name="Sun Y."/>
            <person name="Zhan W."/>
            <person name="Jiang J.F."/>
            <person name="Wang Q."/>
            <person name="Zhang B."/>
            <person name="Ji P."/>
            <person name="Bell-Sakyi L."/>
            <person name="Cui X.M."/>
            <person name="Yuan T.T."/>
            <person name="Jiang B.G."/>
            <person name="Yang W.F."/>
            <person name="Lam T.T."/>
            <person name="Chang Q.C."/>
            <person name="Ding S.J."/>
            <person name="Wang X.J."/>
            <person name="Zhu J.G."/>
            <person name="Ruan X.D."/>
            <person name="Zhao L."/>
            <person name="Wei J.T."/>
            <person name="Ye R.Z."/>
            <person name="Que T.C."/>
            <person name="Du C.H."/>
            <person name="Zhou Y.H."/>
            <person name="Cheng J.X."/>
            <person name="Dai P.F."/>
            <person name="Guo W.B."/>
            <person name="Han X.H."/>
            <person name="Huang E.J."/>
            <person name="Li L.F."/>
            <person name="Wei W."/>
            <person name="Gao Y.C."/>
            <person name="Liu J.Z."/>
            <person name="Shao H.Z."/>
            <person name="Wang X."/>
            <person name="Wang C.C."/>
            <person name="Yang T.C."/>
            <person name="Huo Q.B."/>
            <person name="Li W."/>
            <person name="Chen H.Y."/>
            <person name="Chen S.E."/>
            <person name="Zhou L.G."/>
            <person name="Ni X.B."/>
            <person name="Tian J.H."/>
            <person name="Sheng Y."/>
            <person name="Liu T."/>
            <person name="Pan Y.S."/>
            <person name="Xia L.Y."/>
            <person name="Li J."/>
            <person name="Zhao F."/>
            <person name="Cao W.C."/>
        </authorList>
    </citation>
    <scope>NUCLEOTIDE SEQUENCE [LARGE SCALE GENOMIC DNA]</scope>
    <source>
        <strain evidence="1">Iper-2018</strain>
    </source>
</reference>
<evidence type="ECO:0000313" key="1">
    <source>
        <dbReference type="EMBL" id="KAG0434148.1"/>
    </source>
</evidence>
<dbReference type="Proteomes" id="UP000805193">
    <property type="component" value="Unassembled WGS sequence"/>
</dbReference>
<sequence length="378" mass="39838">MRGGTGEKRKKWQGERTYAGLAAVYEGDGPFDFSWTKDGLLLRSPHRATIRQFTESSSLLTLEAVTVGDIGNYTCVVSSPAGSDSYTAALSVRVAPKLQDFSFPSHVALGKRAQVNCAVYEGQGPLTFFWRKDGALLASGQETSIRQTTDLTSLLTLDSVSVQSIGNYTCVVNGPGGSDSYTAILSVKGSSTLTIRRIEPGDIGNYTCIASSVQGSSEITVPLTVLGAPNVHSSGFPPDLTLGDDTGAYCVVRKDDFGPASISWSKDGVEMKSNDRVTVTMQTTSSSTLTIRRIEPGDIGNYTCIASSVQGSSEITVSLTILGNGPFTFTWKKDGLPLEPGPGTTIRQVTDATSLLMLDAVTVGNYTCVVSSGAGSDS</sequence>
<name>A0AC60QL22_IXOPE</name>
<keyword evidence="2" id="KW-1185">Reference proteome</keyword>
<proteinExistence type="predicted"/>
<protein>
    <submittedName>
        <fullName evidence="1">Uncharacterized protein</fullName>
    </submittedName>
</protein>
<evidence type="ECO:0000313" key="2">
    <source>
        <dbReference type="Proteomes" id="UP000805193"/>
    </source>
</evidence>
<gene>
    <name evidence="1" type="ORF">HPB47_019322</name>
</gene>
<organism evidence="1 2">
    <name type="scientific">Ixodes persulcatus</name>
    <name type="common">Taiga tick</name>
    <dbReference type="NCBI Taxonomy" id="34615"/>
    <lineage>
        <taxon>Eukaryota</taxon>
        <taxon>Metazoa</taxon>
        <taxon>Ecdysozoa</taxon>
        <taxon>Arthropoda</taxon>
        <taxon>Chelicerata</taxon>
        <taxon>Arachnida</taxon>
        <taxon>Acari</taxon>
        <taxon>Parasitiformes</taxon>
        <taxon>Ixodida</taxon>
        <taxon>Ixodoidea</taxon>
        <taxon>Ixodidae</taxon>
        <taxon>Ixodinae</taxon>
        <taxon>Ixodes</taxon>
    </lineage>
</organism>
<comment type="caution">
    <text evidence="1">The sequence shown here is derived from an EMBL/GenBank/DDBJ whole genome shotgun (WGS) entry which is preliminary data.</text>
</comment>
<dbReference type="EMBL" id="JABSTQ010008719">
    <property type="protein sequence ID" value="KAG0434148.1"/>
    <property type="molecule type" value="Genomic_DNA"/>
</dbReference>
<accession>A0AC60QL22</accession>